<feature type="domain" description="RIN4 pathogenic type III effector avirulence factor Avr cleavage site" evidence="1">
    <location>
        <begin position="138"/>
        <end position="171"/>
    </location>
</feature>
<dbReference type="InterPro" id="IPR008700">
    <property type="entry name" value="TypeIII_avirulence_cleave"/>
</dbReference>
<sequence>MSNSSSNKSLIGRHRLYGDGGAEAKWKLQGGTQPEQSVSVPISPAAASRALPLRHGARCRVSSRVYNVKDYNYISSFPHAGAGFMQQAATGRQLVISQMPQGAAEGTGVPAGTLCTEDLLDADIDDTNCSHSEPKRIRHVSFPKFGAWNLEASSNSEGYTAVFDRARQRKKGITKSLSSEY</sequence>
<evidence type="ECO:0000313" key="2">
    <source>
        <dbReference type="EMBL" id="KAI5064742.1"/>
    </source>
</evidence>
<reference evidence="2" key="1">
    <citation type="submission" date="2021-01" db="EMBL/GenBank/DDBJ databases">
        <title>Adiantum capillus-veneris genome.</title>
        <authorList>
            <person name="Fang Y."/>
            <person name="Liao Q."/>
        </authorList>
    </citation>
    <scope>NUCLEOTIDE SEQUENCE</scope>
    <source>
        <strain evidence="2">H3</strain>
        <tissue evidence="2">Leaf</tissue>
    </source>
</reference>
<keyword evidence="3" id="KW-1185">Reference proteome</keyword>
<dbReference type="OrthoDB" id="10610463at2759"/>
<evidence type="ECO:0000313" key="3">
    <source>
        <dbReference type="Proteomes" id="UP000886520"/>
    </source>
</evidence>
<name>A0A9D4UBH2_ADICA</name>
<proteinExistence type="predicted"/>
<dbReference type="AlphaFoldDB" id="A0A9D4UBH2"/>
<organism evidence="2 3">
    <name type="scientific">Adiantum capillus-veneris</name>
    <name type="common">Maidenhair fern</name>
    <dbReference type="NCBI Taxonomy" id="13818"/>
    <lineage>
        <taxon>Eukaryota</taxon>
        <taxon>Viridiplantae</taxon>
        <taxon>Streptophyta</taxon>
        <taxon>Embryophyta</taxon>
        <taxon>Tracheophyta</taxon>
        <taxon>Polypodiopsida</taxon>
        <taxon>Polypodiidae</taxon>
        <taxon>Polypodiales</taxon>
        <taxon>Pteridineae</taxon>
        <taxon>Pteridaceae</taxon>
        <taxon>Vittarioideae</taxon>
        <taxon>Adiantum</taxon>
    </lineage>
</organism>
<dbReference type="Pfam" id="PF05627">
    <property type="entry name" value="AvrRpt-cleavage"/>
    <property type="match status" value="1"/>
</dbReference>
<protein>
    <recommendedName>
        <fullName evidence="1">RIN4 pathogenic type III effector avirulence factor Avr cleavage site domain-containing protein</fullName>
    </recommendedName>
</protein>
<gene>
    <name evidence="2" type="ORF">GOP47_0019437</name>
</gene>
<dbReference type="Proteomes" id="UP000886520">
    <property type="component" value="Chromosome 19"/>
</dbReference>
<evidence type="ECO:0000259" key="1">
    <source>
        <dbReference type="Pfam" id="PF05627"/>
    </source>
</evidence>
<accession>A0A9D4UBH2</accession>
<dbReference type="EMBL" id="JABFUD020000019">
    <property type="protein sequence ID" value="KAI5064742.1"/>
    <property type="molecule type" value="Genomic_DNA"/>
</dbReference>
<comment type="caution">
    <text evidence="2">The sequence shown here is derived from an EMBL/GenBank/DDBJ whole genome shotgun (WGS) entry which is preliminary data.</text>
</comment>